<reference evidence="3" key="2">
    <citation type="submission" date="2024-04" db="EMBL/GenBank/DDBJ databases">
        <authorList>
            <person name="Chen Y."/>
            <person name="Shah S."/>
            <person name="Dougan E. K."/>
            <person name="Thang M."/>
            <person name="Chan C."/>
        </authorList>
    </citation>
    <scope>NUCLEOTIDE SEQUENCE [LARGE SCALE GENOMIC DNA]</scope>
</reference>
<dbReference type="EMBL" id="CAMXCT010000195">
    <property type="protein sequence ID" value="CAI3975308.1"/>
    <property type="molecule type" value="Genomic_DNA"/>
</dbReference>
<name>A0A9P1BMX9_9DINO</name>
<gene>
    <name evidence="2" type="ORF">C1SCF055_LOCUS3643</name>
</gene>
<comment type="caution">
    <text evidence="2">The sequence shown here is derived from an EMBL/GenBank/DDBJ whole genome shotgun (WGS) entry which is preliminary data.</text>
</comment>
<evidence type="ECO:0000313" key="3">
    <source>
        <dbReference type="EMBL" id="CAL1128683.1"/>
    </source>
</evidence>
<protein>
    <submittedName>
        <fullName evidence="4">Exostosin GT47 domain-containing protein</fullName>
    </submittedName>
</protein>
<evidence type="ECO:0000313" key="4">
    <source>
        <dbReference type="EMBL" id="CAL4762620.1"/>
    </source>
</evidence>
<dbReference type="AlphaFoldDB" id="A0A9P1BMX9"/>
<evidence type="ECO:0000313" key="5">
    <source>
        <dbReference type="Proteomes" id="UP001152797"/>
    </source>
</evidence>
<proteinExistence type="predicted"/>
<accession>A0A9P1BMX9</accession>
<dbReference type="EMBL" id="CAMXCT020000195">
    <property type="protein sequence ID" value="CAL1128683.1"/>
    <property type="molecule type" value="Genomic_DNA"/>
</dbReference>
<keyword evidence="5" id="KW-1185">Reference proteome</keyword>
<evidence type="ECO:0000313" key="2">
    <source>
        <dbReference type="EMBL" id="CAI3975308.1"/>
    </source>
</evidence>
<organism evidence="2">
    <name type="scientific">Cladocopium goreaui</name>
    <dbReference type="NCBI Taxonomy" id="2562237"/>
    <lineage>
        <taxon>Eukaryota</taxon>
        <taxon>Sar</taxon>
        <taxon>Alveolata</taxon>
        <taxon>Dinophyceae</taxon>
        <taxon>Suessiales</taxon>
        <taxon>Symbiodiniaceae</taxon>
        <taxon>Cladocopium</taxon>
    </lineage>
</organism>
<feature type="compositionally biased region" description="Basic and acidic residues" evidence="1">
    <location>
        <begin position="143"/>
        <end position="152"/>
    </location>
</feature>
<dbReference type="EMBL" id="CAMXCT030000195">
    <property type="protein sequence ID" value="CAL4762620.1"/>
    <property type="molecule type" value="Genomic_DNA"/>
</dbReference>
<dbReference type="Proteomes" id="UP001152797">
    <property type="component" value="Unassembled WGS sequence"/>
</dbReference>
<feature type="region of interest" description="Disordered" evidence="1">
    <location>
        <begin position="137"/>
        <end position="163"/>
    </location>
</feature>
<reference evidence="2" key="1">
    <citation type="submission" date="2022-10" db="EMBL/GenBank/DDBJ databases">
        <authorList>
            <person name="Chen Y."/>
            <person name="Dougan E. K."/>
            <person name="Chan C."/>
            <person name="Rhodes N."/>
            <person name="Thang M."/>
        </authorList>
    </citation>
    <scope>NUCLEOTIDE SEQUENCE</scope>
</reference>
<evidence type="ECO:0000256" key="1">
    <source>
        <dbReference type="SAM" id="MobiDB-lite"/>
    </source>
</evidence>
<sequence>MEGAPAVVRLAFLESLVVQEVQEYGTAKAVSTWQRAGVEPADVVAACVDYVFRDEEEEELYRHVPVPRRPRTRKRFLRMRKRVFQQEWWGPRGSVRIAGSSGSYSALPYRLPLTTEELLSAPDKALQAGSAIAEPEALNALGKQKEKESMEKRQRRQRKEQASAKRAGALLQWLEDSRSIDLSNLNPPEALRLLLRLGKDLGSAAERVLEAWLKDAQQEPLNYAEHLILSVSKALRSQPASAPAWSHLAQLLLARWSMMSGSTLAPSLEVLPKKLTAAPNALRQALLTSCEIDPFAFRPLSWQELCTVMEAWDRSPVPVPLSLRLLWVVAADPFIVCFRARQLVLASRLAAAEDLQDLELPQEVAVEDSASLVLEWWDRWLRSVLSNPAGWAFCREALRQALNWQRLLGQKRLPDEVPKAAAAKVLQVVVQRLGMGLDKVEVPTQLLLELLELEESGLEEKLAEELTRRIQASLCEGPLIPMTTAVALANGNTPAGLPGHRGAFLTDGRTLLWRDPVPSRLVAVEWTGGIHRRPAEVQTSG</sequence>